<reference evidence="5" key="1">
    <citation type="submission" date="2021-01" db="EMBL/GenBank/DDBJ databases">
        <authorList>
            <person name="Corre E."/>
            <person name="Pelletier E."/>
            <person name="Niang G."/>
            <person name="Scheremetjew M."/>
            <person name="Finn R."/>
            <person name="Kale V."/>
            <person name="Holt S."/>
            <person name="Cochrane G."/>
            <person name="Meng A."/>
            <person name="Brown T."/>
            <person name="Cohen L."/>
        </authorList>
    </citation>
    <scope>NUCLEOTIDE SEQUENCE</scope>
    <source>
        <strain evidence="5">CCMP2078</strain>
    </source>
</reference>
<dbReference type="PANTHER" id="PTHR46749">
    <property type="entry name" value="COMPLEX III ASSEMBLY FACTOR LYRM7"/>
    <property type="match status" value="1"/>
</dbReference>
<comment type="subcellular location">
    <subcellularLocation>
        <location evidence="1">Mitochondrion matrix</location>
    </subcellularLocation>
</comment>
<sequence length="123" mass="14183">MAATRQRVLSGFRRLLRARKDLFRNDEQALVASQQELRLHFQHNRHETDPAKIQDMLRGIDEAEDMLRNHFVQGQLTEQGTYAAKIPTGHDGQELHSLTTDDLEKMAKEAECDVTIHKHSPNQ</sequence>
<dbReference type="InterPro" id="IPR045298">
    <property type="entry name" value="Complex1_LYR_LYRM7"/>
</dbReference>
<evidence type="ECO:0000256" key="1">
    <source>
        <dbReference type="ARBA" id="ARBA00004305"/>
    </source>
</evidence>
<keyword evidence="3" id="KW-0143">Chaperone</keyword>
<evidence type="ECO:0000259" key="4">
    <source>
        <dbReference type="Pfam" id="PF05347"/>
    </source>
</evidence>
<protein>
    <recommendedName>
        <fullName evidence="4">Complex 1 LYR protein domain-containing protein</fullName>
    </recommendedName>
</protein>
<dbReference type="GO" id="GO:0034551">
    <property type="term" value="P:mitochondrial respiratory chain complex III assembly"/>
    <property type="evidence" value="ECO:0007669"/>
    <property type="project" value="InterPro"/>
</dbReference>
<name>A0A7R9U0F6_9STRA</name>
<proteinExistence type="predicted"/>
<evidence type="ECO:0000256" key="3">
    <source>
        <dbReference type="ARBA" id="ARBA00023186"/>
    </source>
</evidence>
<feature type="domain" description="Complex 1 LYR protein" evidence="4">
    <location>
        <begin position="6"/>
        <end position="62"/>
    </location>
</feature>
<dbReference type="EMBL" id="HBEA01000149">
    <property type="protein sequence ID" value="CAD8250641.1"/>
    <property type="molecule type" value="Transcribed_RNA"/>
</dbReference>
<dbReference type="GO" id="GO:0005759">
    <property type="term" value="C:mitochondrial matrix"/>
    <property type="evidence" value="ECO:0007669"/>
    <property type="project" value="UniProtKB-SubCell"/>
</dbReference>
<organism evidence="5">
    <name type="scientific">Pinguiococcus pyrenoidosus</name>
    <dbReference type="NCBI Taxonomy" id="172671"/>
    <lineage>
        <taxon>Eukaryota</taxon>
        <taxon>Sar</taxon>
        <taxon>Stramenopiles</taxon>
        <taxon>Ochrophyta</taxon>
        <taxon>Pinguiophyceae</taxon>
        <taxon>Pinguiochrysidales</taxon>
        <taxon>Pinguiochrysidaceae</taxon>
        <taxon>Pinguiococcus</taxon>
    </lineage>
</organism>
<dbReference type="AlphaFoldDB" id="A0A7R9U0F6"/>
<evidence type="ECO:0000256" key="2">
    <source>
        <dbReference type="ARBA" id="ARBA00023128"/>
    </source>
</evidence>
<dbReference type="PANTHER" id="PTHR46749:SF1">
    <property type="entry name" value="COMPLEX III ASSEMBLY FACTOR LYRM7"/>
    <property type="match status" value="1"/>
</dbReference>
<dbReference type="InterPro" id="IPR008011">
    <property type="entry name" value="Complex1_LYR_dom"/>
</dbReference>
<dbReference type="CDD" id="cd20267">
    <property type="entry name" value="Complex1_LYR_LYRM7"/>
    <property type="match status" value="1"/>
</dbReference>
<dbReference type="InterPro" id="IPR050435">
    <property type="entry name" value="MZM1/LYRM7"/>
</dbReference>
<dbReference type="Pfam" id="PF05347">
    <property type="entry name" value="Complex1_LYR"/>
    <property type="match status" value="1"/>
</dbReference>
<dbReference type="GO" id="GO:0044183">
    <property type="term" value="F:protein folding chaperone"/>
    <property type="evidence" value="ECO:0007669"/>
    <property type="project" value="TreeGrafter"/>
</dbReference>
<keyword evidence="2" id="KW-0496">Mitochondrion</keyword>
<evidence type="ECO:0000313" key="5">
    <source>
        <dbReference type="EMBL" id="CAD8250641.1"/>
    </source>
</evidence>
<accession>A0A7R9U0F6</accession>
<gene>
    <name evidence="5" type="ORF">PPYR1160_LOCUS131</name>
</gene>